<dbReference type="Proteomes" id="UP001499938">
    <property type="component" value="Unassembled WGS sequence"/>
</dbReference>
<dbReference type="RefSeq" id="WP_344081204.1">
    <property type="nucleotide sequence ID" value="NZ_BAAAPO010000010.1"/>
</dbReference>
<dbReference type="EMBL" id="BAAAPO010000010">
    <property type="protein sequence ID" value="GAA1783763.1"/>
    <property type="molecule type" value="Genomic_DNA"/>
</dbReference>
<evidence type="ECO:0000313" key="3">
    <source>
        <dbReference type="Proteomes" id="UP001499938"/>
    </source>
</evidence>
<keyword evidence="1" id="KW-0472">Membrane</keyword>
<evidence type="ECO:0000256" key="1">
    <source>
        <dbReference type="SAM" id="Phobius"/>
    </source>
</evidence>
<organism evidence="2 3">
    <name type="scientific">Nostocoides veronense</name>
    <dbReference type="NCBI Taxonomy" id="330836"/>
    <lineage>
        <taxon>Bacteria</taxon>
        <taxon>Bacillati</taxon>
        <taxon>Actinomycetota</taxon>
        <taxon>Actinomycetes</taxon>
        <taxon>Micrococcales</taxon>
        <taxon>Intrasporangiaceae</taxon>
        <taxon>Nostocoides</taxon>
    </lineage>
</organism>
<keyword evidence="3" id="KW-1185">Reference proteome</keyword>
<feature type="transmembrane region" description="Helical" evidence="1">
    <location>
        <begin position="34"/>
        <end position="53"/>
    </location>
</feature>
<feature type="transmembrane region" description="Helical" evidence="1">
    <location>
        <begin position="93"/>
        <end position="113"/>
    </location>
</feature>
<proteinExistence type="predicted"/>
<evidence type="ECO:0000313" key="2">
    <source>
        <dbReference type="EMBL" id="GAA1783763.1"/>
    </source>
</evidence>
<accession>A0ABP4XIA3</accession>
<comment type="caution">
    <text evidence="2">The sequence shown here is derived from an EMBL/GenBank/DDBJ whole genome shotgun (WGS) entry which is preliminary data.</text>
</comment>
<sequence length="122" mass="13012">MLIPVSIGVIALSVAWLLLSAVFALRGKLINDALLALTVLTEIGLIVLAVLSAKNFRGIDPSSEGATFLAYALSLPVVPIFATLLAIREKTRWAMGVMVVAAFTVAVMTSRIAQIWNLYGRA</sequence>
<name>A0ABP4XIA3_9MICO</name>
<gene>
    <name evidence="2" type="ORF">GCM10009811_06380</name>
</gene>
<keyword evidence="1" id="KW-0812">Transmembrane</keyword>
<reference evidence="3" key="1">
    <citation type="journal article" date="2019" name="Int. J. Syst. Evol. Microbiol.">
        <title>The Global Catalogue of Microorganisms (GCM) 10K type strain sequencing project: providing services to taxonomists for standard genome sequencing and annotation.</title>
        <authorList>
            <consortium name="The Broad Institute Genomics Platform"/>
            <consortium name="The Broad Institute Genome Sequencing Center for Infectious Disease"/>
            <person name="Wu L."/>
            <person name="Ma J."/>
        </authorList>
    </citation>
    <scope>NUCLEOTIDE SEQUENCE [LARGE SCALE GENOMIC DNA]</scope>
    <source>
        <strain evidence="3">JCM 15592</strain>
    </source>
</reference>
<protein>
    <recommendedName>
        <fullName evidence="4">Integral membrane protein</fullName>
    </recommendedName>
</protein>
<keyword evidence="1" id="KW-1133">Transmembrane helix</keyword>
<evidence type="ECO:0008006" key="4">
    <source>
        <dbReference type="Google" id="ProtNLM"/>
    </source>
</evidence>
<feature type="transmembrane region" description="Helical" evidence="1">
    <location>
        <begin position="65"/>
        <end position="87"/>
    </location>
</feature>